<feature type="domain" description="CYTH" evidence="2">
    <location>
        <begin position="1"/>
        <end position="149"/>
    </location>
</feature>
<dbReference type="RefSeq" id="WP_121918426.1">
    <property type="nucleotide sequence ID" value="NZ_REFV01000017.1"/>
</dbReference>
<dbReference type="EMBL" id="REFV01000017">
    <property type="protein sequence ID" value="RMB56438.1"/>
    <property type="molecule type" value="Genomic_DNA"/>
</dbReference>
<dbReference type="PANTHER" id="PTHR40114">
    <property type="entry name" value="SLR0698 PROTEIN"/>
    <property type="match status" value="1"/>
</dbReference>
<dbReference type="PANTHER" id="PTHR40114:SF1">
    <property type="entry name" value="SLR0698 PROTEIN"/>
    <property type="match status" value="1"/>
</dbReference>
<organism evidence="3 4">
    <name type="scientific">Dokdonia sinensis</name>
    <dbReference type="NCBI Taxonomy" id="2479847"/>
    <lineage>
        <taxon>Bacteria</taxon>
        <taxon>Pseudomonadati</taxon>
        <taxon>Bacteroidota</taxon>
        <taxon>Flavobacteriia</taxon>
        <taxon>Flavobacteriales</taxon>
        <taxon>Flavobacteriaceae</taxon>
        <taxon>Dokdonia</taxon>
    </lineage>
</organism>
<dbReference type="SMART" id="SM01118">
    <property type="entry name" value="CYTH"/>
    <property type="match status" value="1"/>
</dbReference>
<evidence type="ECO:0000313" key="4">
    <source>
        <dbReference type="Proteomes" id="UP000281985"/>
    </source>
</evidence>
<feature type="active site" description="Proton acceptor" evidence="1">
    <location>
        <position position="29"/>
    </location>
</feature>
<dbReference type="PIRSF" id="PIRSF016487">
    <property type="entry name" value="CYTH_UCP016487"/>
    <property type="match status" value="1"/>
</dbReference>
<sequence>MHEIERKFLVNSDAFKLGAHTSTRIRQGYLSTDPARTVRVRTRGKKAYLTIKGKSNVSGTTRVEVEEEIAFAKAETLLTLCLPGIIDKTRYEVKAGKHVWEIDEFYGANQGLTIAEIELATEEEDFIKPSWLGAEVTGENKYYNSQLSLKPFSLW</sequence>
<proteinExistence type="predicted"/>
<dbReference type="OrthoDB" id="9805588at2"/>
<comment type="caution">
    <text evidence="3">The sequence shown here is derived from an EMBL/GenBank/DDBJ whole genome shotgun (WGS) entry which is preliminary data.</text>
</comment>
<keyword evidence="4" id="KW-1185">Reference proteome</keyword>
<dbReference type="AlphaFoldDB" id="A0A3M0FVA7"/>
<evidence type="ECO:0000313" key="3">
    <source>
        <dbReference type="EMBL" id="RMB56438.1"/>
    </source>
</evidence>
<evidence type="ECO:0000259" key="2">
    <source>
        <dbReference type="PROSITE" id="PS51707"/>
    </source>
</evidence>
<dbReference type="PROSITE" id="PS51707">
    <property type="entry name" value="CYTH"/>
    <property type="match status" value="1"/>
</dbReference>
<name>A0A3M0FVA7_9FLAO</name>
<dbReference type="InterPro" id="IPR033469">
    <property type="entry name" value="CYTH-like_dom_sf"/>
</dbReference>
<dbReference type="Pfam" id="PF01928">
    <property type="entry name" value="CYTH"/>
    <property type="match status" value="1"/>
</dbReference>
<gene>
    <name evidence="3" type="ORF">EAX61_14470</name>
</gene>
<dbReference type="Proteomes" id="UP000281985">
    <property type="component" value="Unassembled WGS sequence"/>
</dbReference>
<accession>A0A3M0FVA7</accession>
<dbReference type="SUPFAM" id="SSF55154">
    <property type="entry name" value="CYTH-like phosphatases"/>
    <property type="match status" value="1"/>
</dbReference>
<dbReference type="CDD" id="cd07891">
    <property type="entry name" value="CYTH-like_CthTTM-like_1"/>
    <property type="match status" value="1"/>
</dbReference>
<reference evidence="3 4" key="1">
    <citation type="submission" date="2018-10" db="EMBL/GenBank/DDBJ databases">
        <title>Dokdonia luteus sp. nov., isolated from sea water.</title>
        <authorList>
            <person name="Zhou L.Y."/>
            <person name="Du Z.J."/>
        </authorList>
    </citation>
    <scope>NUCLEOTIDE SEQUENCE [LARGE SCALE GENOMIC DNA]</scope>
    <source>
        <strain evidence="3 4">SH27</strain>
    </source>
</reference>
<evidence type="ECO:0000256" key="1">
    <source>
        <dbReference type="PIRSR" id="PIRSR016487-1"/>
    </source>
</evidence>
<dbReference type="InterPro" id="IPR012042">
    <property type="entry name" value="NeuTTM/CthTTM-like"/>
</dbReference>
<dbReference type="Gene3D" id="2.40.320.10">
    <property type="entry name" value="Hypothetical Protein Pfu-838710-001"/>
    <property type="match status" value="1"/>
</dbReference>
<dbReference type="InterPro" id="IPR023577">
    <property type="entry name" value="CYTH_domain"/>
</dbReference>
<protein>
    <submittedName>
        <fullName evidence="3">CYTH domain-containing protein</fullName>
    </submittedName>
</protein>